<dbReference type="AlphaFoldDB" id="X1N1Y8"/>
<dbReference type="SUPFAM" id="SSF51294">
    <property type="entry name" value="Hedgehog/intein (Hint) domain"/>
    <property type="match status" value="1"/>
</dbReference>
<name>X1N1Y8_9ZZZZ</name>
<comment type="caution">
    <text evidence="1">The sequence shown here is derived from an EMBL/GenBank/DDBJ whole genome shotgun (WGS) entry which is preliminary data.</text>
</comment>
<dbReference type="InterPro" id="IPR036844">
    <property type="entry name" value="Hint_dom_sf"/>
</dbReference>
<protein>
    <recommendedName>
        <fullName evidence="2">DOD-type homing endonuclease domain-containing protein</fullName>
    </recommendedName>
</protein>
<accession>X1N1Y8</accession>
<evidence type="ECO:0008006" key="2">
    <source>
        <dbReference type="Google" id="ProtNLM"/>
    </source>
</evidence>
<reference evidence="1" key="1">
    <citation type="journal article" date="2014" name="Front. Microbiol.">
        <title>High frequency of phylogenetically diverse reductive dehalogenase-homologous genes in deep subseafloor sedimentary metagenomes.</title>
        <authorList>
            <person name="Kawai M."/>
            <person name="Futagami T."/>
            <person name="Toyoda A."/>
            <person name="Takaki Y."/>
            <person name="Nishi S."/>
            <person name="Hori S."/>
            <person name="Arai W."/>
            <person name="Tsubouchi T."/>
            <person name="Morono Y."/>
            <person name="Uchiyama I."/>
            <person name="Ito T."/>
            <person name="Fujiyama A."/>
            <person name="Inagaki F."/>
            <person name="Takami H."/>
        </authorList>
    </citation>
    <scope>NUCLEOTIDE SEQUENCE</scope>
    <source>
        <strain evidence="1">Expedition CK06-06</strain>
    </source>
</reference>
<sequence length="238" mass="28110">ENVKSKMRVYASRGKWQRVLENIHTKNETRPCYEIFYNRRMQLTATEDHPFLVARLWYKGKSVSKRIKEIKWMKAGELYKLSARKHGLEAFKFIIPRTPDQSFGTREEGLIVGFTLGDGYFPKNRRRIVLYFNSQKEGRLARYYEHILQDLGYKVWLERIRQNSNFWKKRGLTEKPANLGGTLSVAFIAPKIKQRVLELKKNPFAIFSYSKVFAEGVYQGLLDSDGYKNQITQKKKRL</sequence>
<dbReference type="InterPro" id="IPR027434">
    <property type="entry name" value="Homing_endonucl"/>
</dbReference>
<dbReference type="EMBL" id="BARV01032789">
    <property type="protein sequence ID" value="GAI38002.1"/>
    <property type="molecule type" value="Genomic_DNA"/>
</dbReference>
<organism evidence="1">
    <name type="scientific">marine sediment metagenome</name>
    <dbReference type="NCBI Taxonomy" id="412755"/>
    <lineage>
        <taxon>unclassified sequences</taxon>
        <taxon>metagenomes</taxon>
        <taxon>ecological metagenomes</taxon>
    </lineage>
</organism>
<dbReference type="Gene3D" id="2.170.16.10">
    <property type="entry name" value="Hedgehog/Intein (Hint) domain"/>
    <property type="match status" value="1"/>
</dbReference>
<dbReference type="Gene3D" id="3.10.28.10">
    <property type="entry name" value="Homing endonucleases"/>
    <property type="match status" value="1"/>
</dbReference>
<proteinExistence type="predicted"/>
<feature type="non-terminal residue" evidence="1">
    <location>
        <position position="1"/>
    </location>
</feature>
<gene>
    <name evidence="1" type="ORF">S06H3_51647</name>
</gene>
<evidence type="ECO:0000313" key="1">
    <source>
        <dbReference type="EMBL" id="GAI38002.1"/>
    </source>
</evidence>